<dbReference type="OrthoDB" id="289162at2759"/>
<dbReference type="Pfam" id="PF05625">
    <property type="entry name" value="PAXNEB"/>
    <property type="match status" value="1"/>
</dbReference>
<dbReference type="PANTHER" id="PTHR12896:SF1">
    <property type="entry name" value="ELONGATOR COMPLEX PROTEIN 4"/>
    <property type="match status" value="1"/>
</dbReference>
<dbReference type="CDD" id="cd19494">
    <property type="entry name" value="Elp4"/>
    <property type="match status" value="1"/>
</dbReference>
<accession>A0A9P8Q8M9</accession>
<proteinExistence type="inferred from homology"/>
<keyword evidence="11" id="KW-1185">Reference proteome</keyword>
<dbReference type="PANTHER" id="PTHR12896">
    <property type="entry name" value="PAX6 NEIGHBOR PROTEIN PAXNEB"/>
    <property type="match status" value="1"/>
</dbReference>
<dbReference type="InterPro" id="IPR027417">
    <property type="entry name" value="P-loop_NTPase"/>
</dbReference>
<keyword evidence="6" id="KW-0963">Cytoplasm</keyword>
<dbReference type="Proteomes" id="UP000774326">
    <property type="component" value="Unassembled WGS sequence"/>
</dbReference>
<protein>
    <recommendedName>
        <fullName evidence="5">Elongator complex protein 4</fullName>
    </recommendedName>
</protein>
<evidence type="ECO:0000313" key="11">
    <source>
        <dbReference type="Proteomes" id="UP000774326"/>
    </source>
</evidence>
<evidence type="ECO:0000256" key="6">
    <source>
        <dbReference type="ARBA" id="ARBA00022490"/>
    </source>
</evidence>
<keyword evidence="7" id="KW-0819">tRNA processing</keyword>
<evidence type="ECO:0000256" key="3">
    <source>
        <dbReference type="ARBA" id="ARBA00005043"/>
    </source>
</evidence>
<dbReference type="EMBL" id="JAEUBG010002286">
    <property type="protein sequence ID" value="KAH3684884.1"/>
    <property type="molecule type" value="Genomic_DNA"/>
</dbReference>
<dbReference type="GO" id="GO:0005737">
    <property type="term" value="C:cytoplasm"/>
    <property type="evidence" value="ECO:0007669"/>
    <property type="project" value="UniProtKB-SubCell"/>
</dbReference>
<evidence type="ECO:0000256" key="7">
    <source>
        <dbReference type="ARBA" id="ARBA00022694"/>
    </source>
</evidence>
<keyword evidence="8" id="KW-0539">Nucleus</keyword>
<gene>
    <name evidence="10" type="ORF">WICPIJ_004146</name>
</gene>
<reference evidence="10" key="2">
    <citation type="submission" date="2021-01" db="EMBL/GenBank/DDBJ databases">
        <authorList>
            <person name="Schikora-Tamarit M.A."/>
        </authorList>
    </citation>
    <scope>NUCLEOTIDE SEQUENCE</scope>
    <source>
        <strain evidence="10">CBS2887</strain>
    </source>
</reference>
<comment type="similarity">
    <text evidence="4">Belongs to the ELP4 family.</text>
</comment>
<dbReference type="GO" id="GO:0033588">
    <property type="term" value="C:elongator holoenzyme complex"/>
    <property type="evidence" value="ECO:0007669"/>
    <property type="project" value="InterPro"/>
</dbReference>
<name>A0A9P8Q8M9_WICPI</name>
<feature type="region of interest" description="Disordered" evidence="9">
    <location>
        <begin position="1"/>
        <end position="41"/>
    </location>
</feature>
<evidence type="ECO:0000256" key="9">
    <source>
        <dbReference type="SAM" id="MobiDB-lite"/>
    </source>
</evidence>
<evidence type="ECO:0000256" key="8">
    <source>
        <dbReference type="ARBA" id="ARBA00023242"/>
    </source>
</evidence>
<dbReference type="AlphaFoldDB" id="A0A9P8Q8M9"/>
<comment type="caution">
    <text evidence="10">The sequence shown here is derived from an EMBL/GenBank/DDBJ whole genome shotgun (WGS) entry which is preliminary data.</text>
</comment>
<dbReference type="Gene3D" id="3.40.50.300">
    <property type="entry name" value="P-loop containing nucleotide triphosphate hydrolases"/>
    <property type="match status" value="1"/>
</dbReference>
<evidence type="ECO:0000256" key="1">
    <source>
        <dbReference type="ARBA" id="ARBA00004123"/>
    </source>
</evidence>
<organism evidence="10 11">
    <name type="scientific">Wickerhamomyces pijperi</name>
    <name type="common">Yeast</name>
    <name type="synonym">Pichia pijperi</name>
    <dbReference type="NCBI Taxonomy" id="599730"/>
    <lineage>
        <taxon>Eukaryota</taxon>
        <taxon>Fungi</taxon>
        <taxon>Dikarya</taxon>
        <taxon>Ascomycota</taxon>
        <taxon>Saccharomycotina</taxon>
        <taxon>Saccharomycetes</taxon>
        <taxon>Phaffomycetales</taxon>
        <taxon>Wickerhamomycetaceae</taxon>
        <taxon>Wickerhamomyces</taxon>
    </lineage>
</organism>
<evidence type="ECO:0000256" key="5">
    <source>
        <dbReference type="ARBA" id="ARBA00020265"/>
    </source>
</evidence>
<reference evidence="10" key="1">
    <citation type="journal article" date="2021" name="Open Biol.">
        <title>Shared evolutionary footprints suggest mitochondrial oxidative damage underlies multiple complex I losses in fungi.</title>
        <authorList>
            <person name="Schikora-Tamarit M.A."/>
            <person name="Marcet-Houben M."/>
            <person name="Nosek J."/>
            <person name="Gabaldon T."/>
        </authorList>
    </citation>
    <scope>NUCLEOTIDE SEQUENCE</scope>
    <source>
        <strain evidence="10">CBS2887</strain>
    </source>
</reference>
<dbReference type="InterPro" id="IPR008728">
    <property type="entry name" value="Elongator_complex_protein_4"/>
</dbReference>
<evidence type="ECO:0000313" key="10">
    <source>
        <dbReference type="EMBL" id="KAH3684884.1"/>
    </source>
</evidence>
<evidence type="ECO:0000256" key="4">
    <source>
        <dbReference type="ARBA" id="ARBA00007573"/>
    </source>
</evidence>
<sequence>MSFRKRSDIISGGANPAPNRGPVPSIPGRGPIPSIPGRTPVVPGRGPIIATRGPMVPGRGVPVGRDVTGGIAKTSDETEIDQEQEIVNKFKEILKPSSLNSSPTISTGIPDLDKLMGHQAGMPLGSSLLIEENGSTDFSGIILKSFGSQGIIHNRLDAQSPNTHLVVLTLNTNWAKELPGLYKGNSKQRKKMAIKENEDKLSVQNLINKPDKDLRIAWRYGINDAKKRELEKSAAEDDIYKNFNHQFDITTKLNPLVNPTEITYIPVTNFAKIYKQLLQVLEQQKDKIVRLIIPSFLNPAMYSPMLTTLTEVLPFIHKLKALTRTHTNLIIAATIPLDLYSKDSILVKTMESLFDSVIQLEPFKQDMLAFLEKAYKNEPTKVSHGLVHIFKLNSLSDNGQMLVTKNEYSFKNGRKKFEIEEWGIPVDDEADEGEKQTTKDIEF</sequence>
<comment type="subcellular location">
    <subcellularLocation>
        <location evidence="2">Cytoplasm</location>
    </subcellularLocation>
    <subcellularLocation>
        <location evidence="1">Nucleus</location>
    </subcellularLocation>
</comment>
<dbReference type="GO" id="GO:0008023">
    <property type="term" value="C:transcription elongation factor complex"/>
    <property type="evidence" value="ECO:0007669"/>
    <property type="project" value="TreeGrafter"/>
</dbReference>
<comment type="pathway">
    <text evidence="3">tRNA modification; 5-methoxycarbonylmethyl-2-thiouridine-tRNA biosynthesis.</text>
</comment>
<dbReference type="GO" id="GO:0002098">
    <property type="term" value="P:tRNA wobble uridine modification"/>
    <property type="evidence" value="ECO:0007669"/>
    <property type="project" value="InterPro"/>
</dbReference>
<feature type="compositionally biased region" description="Low complexity" evidence="9">
    <location>
        <begin position="26"/>
        <end position="41"/>
    </location>
</feature>
<evidence type="ECO:0000256" key="2">
    <source>
        <dbReference type="ARBA" id="ARBA00004496"/>
    </source>
</evidence>